<dbReference type="InterPro" id="IPR003136">
    <property type="entry name" value="Cytidylate_kin"/>
</dbReference>
<keyword evidence="8" id="KW-0963">Cytoplasm</keyword>
<comment type="subcellular location">
    <subcellularLocation>
        <location evidence="8">Cytoplasm</location>
    </subcellularLocation>
</comment>
<keyword evidence="2 8" id="KW-0808">Transferase</keyword>
<dbReference type="EMBL" id="CAOS01000013">
    <property type="protein sequence ID" value="CCO09017.1"/>
    <property type="molecule type" value="Genomic_DNA"/>
</dbReference>
<dbReference type="NCBIfam" id="TIGR00017">
    <property type="entry name" value="cmk"/>
    <property type="match status" value="1"/>
</dbReference>
<dbReference type="GO" id="GO:0036431">
    <property type="term" value="F:dCMP kinase activity"/>
    <property type="evidence" value="ECO:0007669"/>
    <property type="project" value="InterPro"/>
</dbReference>
<dbReference type="GO" id="GO:0015949">
    <property type="term" value="P:nucleobase-containing small molecule interconversion"/>
    <property type="evidence" value="ECO:0007669"/>
    <property type="project" value="TreeGrafter"/>
</dbReference>
<dbReference type="Gene3D" id="3.40.50.300">
    <property type="entry name" value="P-loop containing nucleotide triphosphate hydrolases"/>
    <property type="match status" value="1"/>
</dbReference>
<protein>
    <recommendedName>
        <fullName evidence="8">Cytidylate kinase</fullName>
        <shortName evidence="8">CK</shortName>
        <ecNumber evidence="8">2.7.4.25</ecNumber>
    </recommendedName>
    <alternativeName>
        <fullName evidence="8">Cytidine monophosphate kinase</fullName>
        <shortName evidence="8">CMP kinase</shortName>
    </alternativeName>
</protein>
<dbReference type="Pfam" id="PF02224">
    <property type="entry name" value="Cytidylate_kin"/>
    <property type="match status" value="1"/>
</dbReference>
<dbReference type="GO" id="GO:0005524">
    <property type="term" value="F:ATP binding"/>
    <property type="evidence" value="ECO:0007669"/>
    <property type="project" value="UniProtKB-UniRule"/>
</dbReference>
<keyword evidence="4 8" id="KW-0418">Kinase</keyword>
<comment type="similarity">
    <text evidence="1 8">Belongs to the cytidylate kinase family. Type 1 subfamily.</text>
</comment>
<organism evidence="10 11">
    <name type="scientific">Desulforamulus hydrothermalis Lam5 = DSM 18033</name>
    <dbReference type="NCBI Taxonomy" id="1121428"/>
    <lineage>
        <taxon>Bacteria</taxon>
        <taxon>Bacillati</taxon>
        <taxon>Bacillota</taxon>
        <taxon>Clostridia</taxon>
        <taxon>Eubacteriales</taxon>
        <taxon>Peptococcaceae</taxon>
        <taxon>Desulforamulus</taxon>
    </lineage>
</organism>
<evidence type="ECO:0000256" key="1">
    <source>
        <dbReference type="ARBA" id="ARBA00009427"/>
    </source>
</evidence>
<feature type="binding site" evidence="8">
    <location>
        <begin position="11"/>
        <end position="19"/>
    </location>
    <ligand>
        <name>ATP</name>
        <dbReference type="ChEBI" id="CHEBI:30616"/>
    </ligand>
</feature>
<dbReference type="STRING" id="1121428.DESHY_60189"/>
<dbReference type="GO" id="GO:0006220">
    <property type="term" value="P:pyrimidine nucleotide metabolic process"/>
    <property type="evidence" value="ECO:0007669"/>
    <property type="project" value="UniProtKB-UniRule"/>
</dbReference>
<evidence type="ECO:0000256" key="2">
    <source>
        <dbReference type="ARBA" id="ARBA00022679"/>
    </source>
</evidence>
<dbReference type="OrthoDB" id="9807434at2"/>
<evidence type="ECO:0000256" key="8">
    <source>
        <dbReference type="HAMAP-Rule" id="MF_00238"/>
    </source>
</evidence>
<evidence type="ECO:0000313" key="10">
    <source>
        <dbReference type="EMBL" id="CCO09017.1"/>
    </source>
</evidence>
<dbReference type="InterPro" id="IPR011994">
    <property type="entry name" value="Cytidylate_kinase_dom"/>
</dbReference>
<dbReference type="HAMAP" id="MF_00238">
    <property type="entry name" value="Cytidyl_kinase_type1"/>
    <property type="match status" value="1"/>
</dbReference>
<keyword evidence="3 8" id="KW-0547">Nucleotide-binding</keyword>
<dbReference type="CDD" id="cd02020">
    <property type="entry name" value="CMPK"/>
    <property type="match status" value="1"/>
</dbReference>
<evidence type="ECO:0000259" key="9">
    <source>
        <dbReference type="Pfam" id="PF02224"/>
    </source>
</evidence>
<dbReference type="GO" id="GO:0005829">
    <property type="term" value="C:cytosol"/>
    <property type="evidence" value="ECO:0007669"/>
    <property type="project" value="TreeGrafter"/>
</dbReference>
<comment type="catalytic activity">
    <reaction evidence="6 8">
        <text>dCMP + ATP = dCDP + ADP</text>
        <dbReference type="Rhea" id="RHEA:25094"/>
        <dbReference type="ChEBI" id="CHEBI:30616"/>
        <dbReference type="ChEBI" id="CHEBI:57566"/>
        <dbReference type="ChEBI" id="CHEBI:58593"/>
        <dbReference type="ChEBI" id="CHEBI:456216"/>
        <dbReference type="EC" id="2.7.4.25"/>
    </reaction>
</comment>
<dbReference type="InterPro" id="IPR027417">
    <property type="entry name" value="P-loop_NTPase"/>
</dbReference>
<dbReference type="eggNOG" id="COG0283">
    <property type="taxonomic scope" value="Bacteria"/>
</dbReference>
<dbReference type="RefSeq" id="WP_008412758.1">
    <property type="nucleotide sequence ID" value="NZ_CAOS01000013.1"/>
</dbReference>
<name>K8E0E8_9FIRM</name>
<dbReference type="GO" id="GO:0036430">
    <property type="term" value="F:CMP kinase activity"/>
    <property type="evidence" value="ECO:0007669"/>
    <property type="project" value="RHEA"/>
</dbReference>
<dbReference type="SUPFAM" id="SSF52540">
    <property type="entry name" value="P-loop containing nucleoside triphosphate hydrolases"/>
    <property type="match status" value="1"/>
</dbReference>
<evidence type="ECO:0000256" key="7">
    <source>
        <dbReference type="ARBA" id="ARBA00048478"/>
    </source>
</evidence>
<comment type="caution">
    <text evidence="10">The sequence shown here is derived from an EMBL/GenBank/DDBJ whole genome shotgun (WGS) entry which is preliminary data.</text>
</comment>
<evidence type="ECO:0000256" key="4">
    <source>
        <dbReference type="ARBA" id="ARBA00022777"/>
    </source>
</evidence>
<dbReference type="PANTHER" id="PTHR21299">
    <property type="entry name" value="CYTIDYLATE KINASE/PANTOATE-BETA-ALANINE LIGASE"/>
    <property type="match status" value="1"/>
</dbReference>
<dbReference type="AlphaFoldDB" id="K8E0E8"/>
<evidence type="ECO:0000256" key="5">
    <source>
        <dbReference type="ARBA" id="ARBA00022840"/>
    </source>
</evidence>
<gene>
    <name evidence="8 10" type="primary">cmk</name>
    <name evidence="10" type="ORF">DESHY_60189</name>
</gene>
<sequence>MSQRVCIAIDGPAGAGKSTVAKLVAHRLGLLYIDTGAMYRAVTLKALRRGVDLNDAAALTELARATNIQLIPGVRQTVLLDGEDVTEAIRSPEVTRCVSVVAGVAGVREILVDRQRQMAGETDVIMDGRDIGTVVLPHATAKFFLTASAEERARRRAKEMAEKGYTVDITGLIKEIQERDYRDSHRKVSPLVPAADAVILDSSGMTVDEVVNRIISWLEKNQ</sequence>
<feature type="domain" description="Cytidylate kinase" evidence="9">
    <location>
        <begin position="7"/>
        <end position="218"/>
    </location>
</feature>
<reference evidence="10 11" key="1">
    <citation type="journal article" date="2013" name="Genome Announc.">
        <title>Genome Sequence of the Sulfate-Reducing Bacterium Desulfotomaculum hydrothermale Lam5(T).</title>
        <authorList>
            <person name="Amin O."/>
            <person name="Fardeau M.L."/>
            <person name="Valette O."/>
            <person name="Hirschler-Rea A."/>
            <person name="Barbe V."/>
            <person name="Medigue C."/>
            <person name="Vacherie B."/>
            <person name="Ollivier B."/>
            <person name="Bertin P.N."/>
            <person name="Dolla A."/>
        </authorList>
    </citation>
    <scope>NUCLEOTIDE SEQUENCE [LARGE SCALE GENOMIC DNA]</scope>
    <source>
        <strain evidence="11">Lam5 / DSM 18033</strain>
    </source>
</reference>
<dbReference type="PANTHER" id="PTHR21299:SF2">
    <property type="entry name" value="CYTIDYLATE KINASE"/>
    <property type="match status" value="1"/>
</dbReference>
<dbReference type="EC" id="2.7.4.25" evidence="8"/>
<evidence type="ECO:0000256" key="6">
    <source>
        <dbReference type="ARBA" id="ARBA00047615"/>
    </source>
</evidence>
<accession>K8E0E8</accession>
<evidence type="ECO:0000256" key="3">
    <source>
        <dbReference type="ARBA" id="ARBA00022741"/>
    </source>
</evidence>
<comment type="catalytic activity">
    <reaction evidence="7 8">
        <text>CMP + ATP = CDP + ADP</text>
        <dbReference type="Rhea" id="RHEA:11600"/>
        <dbReference type="ChEBI" id="CHEBI:30616"/>
        <dbReference type="ChEBI" id="CHEBI:58069"/>
        <dbReference type="ChEBI" id="CHEBI:60377"/>
        <dbReference type="ChEBI" id="CHEBI:456216"/>
        <dbReference type="EC" id="2.7.4.25"/>
    </reaction>
</comment>
<dbReference type="Proteomes" id="UP000009315">
    <property type="component" value="Unassembled WGS sequence"/>
</dbReference>
<proteinExistence type="inferred from homology"/>
<evidence type="ECO:0000313" key="11">
    <source>
        <dbReference type="Proteomes" id="UP000009315"/>
    </source>
</evidence>
<keyword evidence="11" id="KW-1185">Reference proteome</keyword>
<keyword evidence="5 8" id="KW-0067">ATP-binding</keyword>